<dbReference type="AlphaFoldDB" id="A0A0C2FFZ3"/>
<organism evidence="1 2">
    <name type="scientific">Streptomonospora alba</name>
    <dbReference type="NCBI Taxonomy" id="183763"/>
    <lineage>
        <taxon>Bacteria</taxon>
        <taxon>Bacillati</taxon>
        <taxon>Actinomycetota</taxon>
        <taxon>Actinomycetes</taxon>
        <taxon>Streptosporangiales</taxon>
        <taxon>Nocardiopsidaceae</taxon>
        <taxon>Streptomonospora</taxon>
    </lineage>
</organism>
<reference evidence="2" key="1">
    <citation type="journal article" date="2015" name="Chem. Biol.">
        <title>Structure, bioactivity, and resistance mechanism of streptomonomicin, an unusual lasso Peptide from an understudied halophilic actinomycete.</title>
        <authorList>
            <person name="Metelev M."/>
            <person name="Tietz J.I."/>
            <person name="Melby J.O."/>
            <person name="Blair P.M."/>
            <person name="Zhu L."/>
            <person name="Livnat I."/>
            <person name="Severinov K."/>
            <person name="Mitchell D.A."/>
        </authorList>
    </citation>
    <scope>NUCLEOTIDE SEQUENCE [LARGE SCALE GENOMIC DNA]</scope>
    <source>
        <strain evidence="2">YIM 90003</strain>
    </source>
</reference>
<accession>A0A0C2FFZ3</accession>
<evidence type="ECO:0000313" key="1">
    <source>
        <dbReference type="EMBL" id="KIH98164.1"/>
    </source>
</evidence>
<dbReference type="OrthoDB" id="5192422at2"/>
<dbReference type="RefSeq" id="WP_040274140.1">
    <property type="nucleotide sequence ID" value="NZ_JROO01000028.1"/>
</dbReference>
<keyword evidence="2" id="KW-1185">Reference proteome</keyword>
<proteinExistence type="predicted"/>
<gene>
    <name evidence="1" type="ORF">LP52_14630</name>
</gene>
<dbReference type="STRING" id="183763.LP52_14630"/>
<name>A0A0C2FFZ3_9ACTN</name>
<comment type="caution">
    <text evidence="1">The sequence shown here is derived from an EMBL/GenBank/DDBJ whole genome shotgun (WGS) entry which is preliminary data.</text>
</comment>
<dbReference type="EMBL" id="JROO01000028">
    <property type="protein sequence ID" value="KIH98164.1"/>
    <property type="molecule type" value="Genomic_DNA"/>
</dbReference>
<evidence type="ECO:0000313" key="2">
    <source>
        <dbReference type="Proteomes" id="UP000031675"/>
    </source>
</evidence>
<dbReference type="Proteomes" id="UP000031675">
    <property type="component" value="Unassembled WGS sequence"/>
</dbReference>
<protein>
    <submittedName>
        <fullName evidence="1">Uncharacterized protein</fullName>
    </submittedName>
</protein>
<sequence length="124" mass="14297">MGWRDRFGLRKAKDRFGLRKARKRSQARFDRAAEDSDLRALMDFHNSKVGVEFFVEPETFATGTTAVAVASDGEWIRRRVGSPEVIHRVARNLAAPVHDVHVVGYPQRMRDWTERNKRGLSMDD</sequence>